<gene>
    <name evidence="1" type="ORF">LTR37_015597</name>
</gene>
<evidence type="ECO:0000313" key="2">
    <source>
        <dbReference type="Proteomes" id="UP001281147"/>
    </source>
</evidence>
<dbReference type="Proteomes" id="UP001281147">
    <property type="component" value="Unassembled WGS sequence"/>
</dbReference>
<protein>
    <submittedName>
        <fullName evidence="1">Uncharacterized protein</fullName>
    </submittedName>
</protein>
<reference evidence="1" key="1">
    <citation type="submission" date="2023-07" db="EMBL/GenBank/DDBJ databases">
        <title>Black Yeasts Isolated from many extreme environments.</title>
        <authorList>
            <person name="Coleine C."/>
            <person name="Stajich J.E."/>
            <person name="Selbmann L."/>
        </authorList>
    </citation>
    <scope>NUCLEOTIDE SEQUENCE</scope>
    <source>
        <strain evidence="1">CCFEE 5714</strain>
    </source>
</reference>
<organism evidence="1 2">
    <name type="scientific">Vermiconidia calcicola</name>
    <dbReference type="NCBI Taxonomy" id="1690605"/>
    <lineage>
        <taxon>Eukaryota</taxon>
        <taxon>Fungi</taxon>
        <taxon>Dikarya</taxon>
        <taxon>Ascomycota</taxon>
        <taxon>Pezizomycotina</taxon>
        <taxon>Dothideomycetes</taxon>
        <taxon>Dothideomycetidae</taxon>
        <taxon>Mycosphaerellales</taxon>
        <taxon>Extremaceae</taxon>
        <taxon>Vermiconidia</taxon>
    </lineage>
</organism>
<sequence>MADVAPSAQPRNIPNAGLTVEPPSNVNLGIPPSARSFRTSNLTLDTFSPVTQNGSFEFDRIIKQGEVLKRTRKTKSWKPIFMVLRPHILSIYRDKNETKLRHQINLSDLTAVARQKDPKRKEKHIFGLFSPARNYHLEALSDQAAQEWVEVIRRAARLDQREEEMFLASPGGTHTTPYQGFERSIDAHISPGTADERTTAPGYASSSDAAEGLSPSQALPKTRRRENTNTSTTTPYAARHPSYAEYSGADRNSFSDFSDAAGPTTARLSALSLAQTDPRPSTSSTHAPQIYGSAPARPSMSARNASQMSVGGFGDEQRRAQNPSQYEEERVVHQGWTYLLKSKSGVRQWKKVWLVVRPKGLALYKNEEEYAALLVLSLEIIIDAVDIDPISRSKRYCMQILTEEKNYRFCALDEESLTRCLGALKSLVAKKKARRKEKESNAGVAPVAINS</sequence>
<comment type="caution">
    <text evidence="1">The sequence shown here is derived from an EMBL/GenBank/DDBJ whole genome shotgun (WGS) entry which is preliminary data.</text>
</comment>
<dbReference type="EMBL" id="JAUTXU010000176">
    <property type="protein sequence ID" value="KAK3701218.1"/>
    <property type="molecule type" value="Genomic_DNA"/>
</dbReference>
<keyword evidence="2" id="KW-1185">Reference proteome</keyword>
<name>A0ACC3MRT4_9PEZI</name>
<evidence type="ECO:0000313" key="1">
    <source>
        <dbReference type="EMBL" id="KAK3701218.1"/>
    </source>
</evidence>
<proteinExistence type="predicted"/>
<accession>A0ACC3MRT4</accession>